<protein>
    <recommendedName>
        <fullName evidence="5">Kringle domain-containing protein</fullName>
    </recommendedName>
</protein>
<dbReference type="InParanoid" id="A0A1S0TY75"/>
<feature type="domain" description="Kringle" evidence="5">
    <location>
        <begin position="118"/>
        <end position="210"/>
    </location>
</feature>
<dbReference type="OMA" id="EFCLAKM"/>
<name>A0A1S0TY75_LOALO</name>
<dbReference type="PROSITE" id="PS00021">
    <property type="entry name" value="KRINGLE_1"/>
    <property type="match status" value="1"/>
</dbReference>
<dbReference type="PANTHER" id="PTHR24261:SF7">
    <property type="entry name" value="KRINGLE DOMAIN-CONTAINING PROTEIN"/>
    <property type="match status" value="1"/>
</dbReference>
<organism evidence="6">
    <name type="scientific">Loa loa</name>
    <name type="common">Eye worm</name>
    <name type="synonym">Filaria loa</name>
    <dbReference type="NCBI Taxonomy" id="7209"/>
    <lineage>
        <taxon>Eukaryota</taxon>
        <taxon>Metazoa</taxon>
        <taxon>Ecdysozoa</taxon>
        <taxon>Nematoda</taxon>
        <taxon>Chromadorea</taxon>
        <taxon>Rhabditida</taxon>
        <taxon>Spirurina</taxon>
        <taxon>Spiruromorpha</taxon>
        <taxon>Filarioidea</taxon>
        <taxon>Onchocercidae</taxon>
        <taxon>Loa</taxon>
    </lineage>
</organism>
<accession>A0A1S0TY75</accession>
<evidence type="ECO:0000313" key="6">
    <source>
        <dbReference type="EMBL" id="EFO22104.1"/>
    </source>
</evidence>
<dbReference type="AlphaFoldDB" id="A0A1S0TY75"/>
<dbReference type="RefSeq" id="XP_003141972.1">
    <property type="nucleotide sequence ID" value="XM_003141924.1"/>
</dbReference>
<dbReference type="InterPro" id="IPR050759">
    <property type="entry name" value="Serine_protease_kringle"/>
</dbReference>
<reference evidence="6" key="1">
    <citation type="submission" date="2012-04" db="EMBL/GenBank/DDBJ databases">
        <title>The Genome Sequence of Loa loa.</title>
        <authorList>
            <consortium name="The Broad Institute Genome Sequencing Platform"/>
            <consortium name="Broad Institute Genome Sequencing Center for Infectious Disease"/>
            <person name="Nutman T.B."/>
            <person name="Fink D.L."/>
            <person name="Russ C."/>
            <person name="Young S."/>
            <person name="Zeng Q."/>
            <person name="Gargeya S."/>
            <person name="Alvarado L."/>
            <person name="Berlin A."/>
            <person name="Chapman S.B."/>
            <person name="Chen Z."/>
            <person name="Freedman E."/>
            <person name="Gellesch M."/>
            <person name="Goldberg J."/>
            <person name="Griggs A."/>
            <person name="Gujja S."/>
            <person name="Heilman E.R."/>
            <person name="Heiman D."/>
            <person name="Howarth C."/>
            <person name="Mehta T."/>
            <person name="Neiman D."/>
            <person name="Pearson M."/>
            <person name="Roberts A."/>
            <person name="Saif S."/>
            <person name="Shea T."/>
            <person name="Shenoy N."/>
            <person name="Sisk P."/>
            <person name="Stolte C."/>
            <person name="Sykes S."/>
            <person name="White J."/>
            <person name="Yandava C."/>
            <person name="Haas B."/>
            <person name="Henn M.R."/>
            <person name="Nusbaum C."/>
            <person name="Birren B."/>
        </authorList>
    </citation>
    <scope>NUCLEOTIDE SEQUENCE [LARGE SCALE GENOMIC DNA]</scope>
</reference>
<dbReference type="GeneID" id="9943799"/>
<dbReference type="KEGG" id="loa:LOAG_06390"/>
<dbReference type="Gene3D" id="2.40.20.10">
    <property type="entry name" value="Plasminogen Kringle 4"/>
    <property type="match status" value="1"/>
</dbReference>
<dbReference type="Pfam" id="PF00051">
    <property type="entry name" value="Kringle"/>
    <property type="match status" value="1"/>
</dbReference>
<keyword evidence="4" id="KW-0732">Signal</keyword>
<sequence length="312" mass="36502">MPLIALISLFIWLSRLDISTTLWNLSAIPWYCDQQCYSMINETQISSAGCLERNVTTEHIFKMFNIDITKPICFKRPKFRQNVCLKLVKGKYFIGTCDINVIDRRISCRKSNDRMSWYRGMQSVSFSGKSCLRWDEVNSTFQSTDFSSHFGPSIRYTSIELSTGMHSLENYCRNPDDWHMGPWCFVMGESRIRREACFKQCEAYNHPEFCLAKMFFPYMLPSMPLFNGAPIVETNSESIKDLSDIIDVLNVVRINSQIRPMFIPTYFNDYIRNYPGDISTRLRCYQTGVQTRIAGPWTYSDADDPFPEQHYW</sequence>
<evidence type="ECO:0000256" key="3">
    <source>
        <dbReference type="PROSITE-ProRule" id="PRU00121"/>
    </source>
</evidence>
<dbReference type="SMART" id="SM00130">
    <property type="entry name" value="KR"/>
    <property type="match status" value="1"/>
</dbReference>
<dbReference type="PANTHER" id="PTHR24261">
    <property type="entry name" value="PLASMINOGEN-RELATED"/>
    <property type="match status" value="1"/>
</dbReference>
<dbReference type="EMBL" id="JH712069">
    <property type="protein sequence ID" value="EFO22104.1"/>
    <property type="molecule type" value="Genomic_DNA"/>
</dbReference>
<dbReference type="PROSITE" id="PS50070">
    <property type="entry name" value="KRINGLE_2"/>
    <property type="match status" value="1"/>
</dbReference>
<evidence type="ECO:0000256" key="1">
    <source>
        <dbReference type="ARBA" id="ARBA00022572"/>
    </source>
</evidence>
<feature type="chain" id="PRO_5010199954" description="Kringle domain-containing protein" evidence="4">
    <location>
        <begin position="22"/>
        <end position="312"/>
    </location>
</feature>
<feature type="signal peptide" evidence="4">
    <location>
        <begin position="1"/>
        <end position="21"/>
    </location>
</feature>
<dbReference type="InterPro" id="IPR013806">
    <property type="entry name" value="Kringle-like"/>
</dbReference>
<dbReference type="InterPro" id="IPR038178">
    <property type="entry name" value="Kringle_sf"/>
</dbReference>
<dbReference type="OrthoDB" id="5917794at2759"/>
<gene>
    <name evidence="6" type="ORF">LOAG_06390</name>
</gene>
<evidence type="ECO:0000256" key="4">
    <source>
        <dbReference type="SAM" id="SignalP"/>
    </source>
</evidence>
<evidence type="ECO:0000256" key="2">
    <source>
        <dbReference type="ARBA" id="ARBA00023157"/>
    </source>
</evidence>
<dbReference type="CTD" id="9943799"/>
<dbReference type="InterPro" id="IPR000001">
    <property type="entry name" value="Kringle"/>
</dbReference>
<proteinExistence type="predicted"/>
<keyword evidence="1 3" id="KW-0420">Kringle</keyword>
<dbReference type="SUPFAM" id="SSF57440">
    <property type="entry name" value="Kringle-like"/>
    <property type="match status" value="1"/>
</dbReference>
<evidence type="ECO:0000259" key="5">
    <source>
        <dbReference type="PROSITE" id="PS50070"/>
    </source>
</evidence>
<keyword evidence="2" id="KW-1015">Disulfide bond</keyword>
<comment type="caution">
    <text evidence="3">Lacks conserved residue(s) required for the propagation of feature annotation.</text>
</comment>
<dbReference type="InterPro" id="IPR018056">
    <property type="entry name" value="Kringle_CS"/>
</dbReference>